<keyword evidence="1" id="KW-0238">DNA-binding</keyword>
<organism evidence="1 2">
    <name type="scientific">Candidatus Enterococcus murrayae</name>
    <dbReference type="NCBI Taxonomy" id="2815321"/>
    <lineage>
        <taxon>Bacteria</taxon>
        <taxon>Bacillati</taxon>
        <taxon>Bacillota</taxon>
        <taxon>Bacilli</taxon>
        <taxon>Lactobacillales</taxon>
        <taxon>Enterococcaceae</taxon>
        <taxon>Enterococcus</taxon>
    </lineage>
</organism>
<keyword evidence="2" id="KW-1185">Reference proteome</keyword>
<evidence type="ECO:0000313" key="1">
    <source>
        <dbReference type="EMBL" id="MBO0452078.1"/>
    </source>
</evidence>
<dbReference type="RefSeq" id="WP_207107998.1">
    <property type="nucleotide sequence ID" value="NZ_JAFLVR010000018.1"/>
</dbReference>
<accession>A0ABS3HFP4</accession>
<dbReference type="GO" id="GO:0003677">
    <property type="term" value="F:DNA binding"/>
    <property type="evidence" value="ECO:0007669"/>
    <property type="project" value="UniProtKB-KW"/>
</dbReference>
<proteinExistence type="predicted"/>
<gene>
    <name evidence="1" type="ORF">JZO85_07355</name>
</gene>
<dbReference type="EMBL" id="JAFLVR010000018">
    <property type="protein sequence ID" value="MBO0452078.1"/>
    <property type="molecule type" value="Genomic_DNA"/>
</dbReference>
<dbReference type="Proteomes" id="UP000664495">
    <property type="component" value="Unassembled WGS sequence"/>
</dbReference>
<evidence type="ECO:0000313" key="2">
    <source>
        <dbReference type="Proteomes" id="UP000664495"/>
    </source>
</evidence>
<comment type="caution">
    <text evidence="1">The sequence shown here is derived from an EMBL/GenBank/DDBJ whole genome shotgun (WGS) entry which is preliminary data.</text>
</comment>
<name>A0ABS3HFP4_9ENTE</name>
<reference evidence="1 2" key="1">
    <citation type="submission" date="2021-03" db="EMBL/GenBank/DDBJ databases">
        <title>Enterococcal diversity collection.</title>
        <authorList>
            <person name="Gilmore M.S."/>
            <person name="Schwartzman J."/>
            <person name="Van Tyne D."/>
            <person name="Martin M."/>
            <person name="Earl A.M."/>
            <person name="Manson A.L."/>
            <person name="Straub T."/>
            <person name="Salamzade R."/>
            <person name="Saavedra J."/>
            <person name="Lebreton F."/>
            <person name="Prichula J."/>
            <person name="Schaufler K."/>
            <person name="Gaca A."/>
            <person name="Sgardioli B."/>
            <person name="Wagenaar J."/>
            <person name="Strong T."/>
        </authorList>
    </citation>
    <scope>NUCLEOTIDE SEQUENCE [LARGE SCALE GENOMIC DNA]</scope>
    <source>
        <strain evidence="1 2">MJM16</strain>
    </source>
</reference>
<protein>
    <submittedName>
        <fullName evidence="1">DNA-binding protein</fullName>
    </submittedName>
</protein>
<sequence>MILDDYTKTLLNINKLPLVLTNEDLKRQFQVSDSTLNRLVKLSDFPNCWYGIRGHYSRDQVIEWYQKNDYEDFKEKMRLLRSV</sequence>